<evidence type="ECO:0000313" key="1">
    <source>
        <dbReference type="EMBL" id="ODM94139.1"/>
    </source>
</evidence>
<evidence type="ECO:0000313" key="2">
    <source>
        <dbReference type="Proteomes" id="UP000094527"/>
    </source>
</evidence>
<feature type="non-terminal residue" evidence="1">
    <location>
        <position position="1"/>
    </location>
</feature>
<name>A0A1D2MM85_ORCCI</name>
<protein>
    <submittedName>
        <fullName evidence="1">Uncharacterized protein</fullName>
    </submittedName>
</protein>
<accession>A0A1D2MM85</accession>
<proteinExistence type="predicted"/>
<dbReference type="Pfam" id="PF11901">
    <property type="entry name" value="DM9"/>
    <property type="match status" value="1"/>
</dbReference>
<organism evidence="1 2">
    <name type="scientific">Orchesella cincta</name>
    <name type="common">Springtail</name>
    <name type="synonym">Podura cincta</name>
    <dbReference type="NCBI Taxonomy" id="48709"/>
    <lineage>
        <taxon>Eukaryota</taxon>
        <taxon>Metazoa</taxon>
        <taxon>Ecdysozoa</taxon>
        <taxon>Arthropoda</taxon>
        <taxon>Hexapoda</taxon>
        <taxon>Collembola</taxon>
        <taxon>Entomobryomorpha</taxon>
        <taxon>Entomobryoidea</taxon>
        <taxon>Orchesellidae</taxon>
        <taxon>Orchesellinae</taxon>
        <taxon>Orchesella</taxon>
    </lineage>
</organism>
<reference evidence="1 2" key="1">
    <citation type="journal article" date="2016" name="Genome Biol. Evol.">
        <title>Gene Family Evolution Reflects Adaptation to Soil Environmental Stressors in the Genome of the Collembolan Orchesella cincta.</title>
        <authorList>
            <person name="Faddeeva-Vakhrusheva A."/>
            <person name="Derks M.F."/>
            <person name="Anvar S.Y."/>
            <person name="Agamennone V."/>
            <person name="Suring W."/>
            <person name="Smit S."/>
            <person name="van Straalen N.M."/>
            <person name="Roelofs D."/>
        </authorList>
    </citation>
    <scope>NUCLEOTIDE SEQUENCE [LARGE SCALE GENOMIC DNA]</scope>
    <source>
        <tissue evidence="1">Mixed pool</tissue>
    </source>
</reference>
<keyword evidence="2" id="KW-1185">Reference proteome</keyword>
<dbReference type="AlphaFoldDB" id="A0A1D2MM85"/>
<gene>
    <name evidence="1" type="ORF">Ocin01_12540</name>
</gene>
<sequence length="161" mass="18427">ALTFTTSQKVVSSNSVNWEPGYSANPSDLEPAGQDYTGTLYVARARVNGQYIPWRGYFRSNRFYATVAYNGQERETSDCQALSRGGTEWQSLQSRGRVPSNAVLAGYDPSSHERTYVCRGYVNQQGRRWQTIGKVFENDVLCRLPYRSQMRDFEILIDRRC</sequence>
<dbReference type="EMBL" id="LJIJ01000853">
    <property type="protein sequence ID" value="ODM94139.1"/>
    <property type="molecule type" value="Genomic_DNA"/>
</dbReference>
<dbReference type="PANTHER" id="PTHR31649">
    <property type="entry name" value="AGAP009604-PA"/>
    <property type="match status" value="1"/>
</dbReference>
<comment type="caution">
    <text evidence="1">The sequence shown here is derived from an EMBL/GenBank/DDBJ whole genome shotgun (WGS) entry which is preliminary data.</text>
</comment>
<dbReference type="Proteomes" id="UP000094527">
    <property type="component" value="Unassembled WGS sequence"/>
</dbReference>
<dbReference type="PANTHER" id="PTHR31649:SF1">
    <property type="entry name" value="FARNESOIC ACID O-METHYL TRANSFERASE DOMAIN-CONTAINING PROTEIN"/>
    <property type="match status" value="1"/>
</dbReference>
<dbReference type="InterPro" id="IPR006616">
    <property type="entry name" value="DM9_repeat"/>
</dbReference>